<dbReference type="EMBL" id="JAZBJO010000046">
    <property type="protein sequence ID" value="MEE4598326.1"/>
    <property type="molecule type" value="Genomic_DNA"/>
</dbReference>
<sequence length="254" mass="26881">MRGQDSAGRQVSLFSTLAVQAALEQRLLREFTEETGIGIQPDFDPTSVLLERINSGEVPDVLIAVTDDIRQLSAQGTVDGRARLPVARTGIGLAVRARTPRPLIATVDDLVRTLLDARSVAYSRTGASGIYFAQLLGRLGIAEAVNARSTIVQKGFAAATLLDGRADLAVQQVSELMTVPGVDVVGPFPADAAHDTEFSIAPSTAAAGWSPASELVCFLGSERARTAYRAFGLTAPLSARHFSTGRPRTSSEFS</sequence>
<evidence type="ECO:0000313" key="2">
    <source>
        <dbReference type="Proteomes" id="UP001354709"/>
    </source>
</evidence>
<evidence type="ECO:0000313" key="1">
    <source>
        <dbReference type="EMBL" id="MEE4598326.1"/>
    </source>
</evidence>
<dbReference type="PANTHER" id="PTHR30632:SF11">
    <property type="entry name" value="BLR4797 PROTEIN"/>
    <property type="match status" value="1"/>
</dbReference>
<dbReference type="SUPFAM" id="SSF53850">
    <property type="entry name" value="Periplasmic binding protein-like II"/>
    <property type="match status" value="1"/>
</dbReference>
<dbReference type="Gene3D" id="3.40.190.10">
    <property type="entry name" value="Periplasmic binding protein-like II"/>
    <property type="match status" value="2"/>
</dbReference>
<proteinExistence type="predicted"/>
<reference evidence="1 2" key="1">
    <citation type="submission" date="2023-11" db="EMBL/GenBank/DDBJ databases">
        <title>30 novel species of actinomycetes from the DSMZ collection.</title>
        <authorList>
            <person name="Nouioui I."/>
        </authorList>
    </citation>
    <scope>NUCLEOTIDE SEQUENCE [LARGE SCALE GENOMIC DNA]</scope>
    <source>
        <strain evidence="1 2">DSM 41524</strain>
    </source>
</reference>
<organism evidence="1 2">
    <name type="scientific">Streptomyces asiaticus subsp. ignotus</name>
    <dbReference type="NCBI Taxonomy" id="3098222"/>
    <lineage>
        <taxon>Bacteria</taxon>
        <taxon>Bacillati</taxon>
        <taxon>Actinomycetota</taxon>
        <taxon>Actinomycetes</taxon>
        <taxon>Kitasatosporales</taxon>
        <taxon>Streptomycetaceae</taxon>
        <taxon>Streptomyces</taxon>
        <taxon>Streptomyces violaceusniger group</taxon>
    </lineage>
</organism>
<name>A0ABU7QAA0_9ACTN</name>
<protein>
    <submittedName>
        <fullName evidence="1">Substrate-binding domain-containing protein</fullName>
    </submittedName>
</protein>
<dbReference type="Proteomes" id="UP001354709">
    <property type="component" value="Unassembled WGS sequence"/>
</dbReference>
<dbReference type="InterPro" id="IPR050682">
    <property type="entry name" value="ModA/WtpA"/>
</dbReference>
<accession>A0ABU7QAA0</accession>
<gene>
    <name evidence="1" type="ORF">V2J94_41910</name>
</gene>
<dbReference type="Pfam" id="PF13531">
    <property type="entry name" value="SBP_bac_11"/>
    <property type="match status" value="1"/>
</dbReference>
<comment type="caution">
    <text evidence="1">The sequence shown here is derived from an EMBL/GenBank/DDBJ whole genome shotgun (WGS) entry which is preliminary data.</text>
</comment>
<dbReference type="RefSeq" id="WP_330815619.1">
    <property type="nucleotide sequence ID" value="NZ_JAZBJO010000046.1"/>
</dbReference>
<keyword evidence="2" id="KW-1185">Reference proteome</keyword>
<dbReference type="PANTHER" id="PTHR30632">
    <property type="entry name" value="MOLYBDATE-BINDING PERIPLASMIC PROTEIN"/>
    <property type="match status" value="1"/>
</dbReference>